<dbReference type="RefSeq" id="WP_115407374.1">
    <property type="nucleotide sequence ID" value="NZ_UGYV01000004.1"/>
</dbReference>
<dbReference type="Proteomes" id="UP000255061">
    <property type="component" value="Unassembled WGS sequence"/>
</dbReference>
<dbReference type="AlphaFoldDB" id="A0A380C0C0"/>
<proteinExistence type="predicted"/>
<evidence type="ECO:0000313" key="2">
    <source>
        <dbReference type="Proteomes" id="UP000255061"/>
    </source>
</evidence>
<reference evidence="1 2" key="1">
    <citation type="submission" date="2018-06" db="EMBL/GenBank/DDBJ databases">
        <authorList>
            <consortium name="Pathogen Informatics"/>
            <person name="Doyle S."/>
        </authorList>
    </citation>
    <scope>NUCLEOTIDE SEQUENCE [LARGE SCALE GENOMIC DNA]</scope>
    <source>
        <strain evidence="1 2">NCTC10736</strain>
    </source>
</reference>
<evidence type="ECO:0000313" key="1">
    <source>
        <dbReference type="EMBL" id="SUJ10489.1"/>
    </source>
</evidence>
<name>A0A380C0C0_9GAMM</name>
<accession>A0A380C0C0</accession>
<dbReference type="EMBL" id="UGYV01000004">
    <property type="protein sequence ID" value="SUJ10489.1"/>
    <property type="molecule type" value="Genomic_DNA"/>
</dbReference>
<gene>
    <name evidence="1" type="ORF">NCTC10736_04118</name>
</gene>
<protein>
    <submittedName>
        <fullName evidence="1">Uncharacterized protein</fullName>
    </submittedName>
</protein>
<organism evidence="1 2">
    <name type="scientific">Shewanella morhuae</name>
    <dbReference type="NCBI Taxonomy" id="365591"/>
    <lineage>
        <taxon>Bacteria</taxon>
        <taxon>Pseudomonadati</taxon>
        <taxon>Pseudomonadota</taxon>
        <taxon>Gammaproteobacteria</taxon>
        <taxon>Alteromonadales</taxon>
        <taxon>Shewanellaceae</taxon>
        <taxon>Shewanella</taxon>
    </lineage>
</organism>
<sequence length="105" mass="12324">MNHELIETQFVDLATQIPTLTVANLAYKYQLLEQAYKQVSEQWHIDSINYQIVESLFHLSLLARRERVHPVYANMPVLEWTKSPSHTQTLCWLNQLNNCIRKVSA</sequence>